<reference evidence="2 3" key="1">
    <citation type="journal article" date="2018" name="G3 (Bethesda)">
        <title>Phylogenetic and Phylogenomic Definition of Rhizopus Species.</title>
        <authorList>
            <person name="Gryganskyi A.P."/>
            <person name="Golan J."/>
            <person name="Dolatabadi S."/>
            <person name="Mondo S."/>
            <person name="Robb S."/>
            <person name="Idnurm A."/>
            <person name="Muszewska A."/>
            <person name="Steczkiewicz K."/>
            <person name="Masonjones S."/>
            <person name="Liao H.L."/>
            <person name="Gajdeczka M.T."/>
            <person name="Anike F."/>
            <person name="Vuek A."/>
            <person name="Anishchenko I.M."/>
            <person name="Voigt K."/>
            <person name="de Hoog G.S."/>
            <person name="Smith M.E."/>
            <person name="Heitman J."/>
            <person name="Vilgalys R."/>
            <person name="Stajich J.E."/>
        </authorList>
    </citation>
    <scope>NUCLEOTIDE SEQUENCE [LARGE SCALE GENOMIC DNA]</scope>
    <source>
        <strain evidence="2 3">LSU 92-RS-03</strain>
    </source>
</reference>
<keyword evidence="1" id="KW-1133">Transmembrane helix</keyword>
<sequence>TKDSLCLERFGIVFCLFTSLVLFTHIYTLWTHGYSMGGKQHHSFLDYPNEIGSTDAIQLSKFMASLDTLWKLDEKISTSYQTHQDIYWTKEIDVKDIYKRSQVVQSIVIPSSAKEPSPNMPKVNNAFKIKRPLRPHYHTVPECNHLPYEKTKTVMFSPEAFKTLHIKLDGLFSDGGLVNMYTSRDTQDIQIQAKFHAHTEDLLSHILFSEVDSVDSKIKNIHINHHHPSIAKSCLVYRLDIVFPSTLNRYNSLDIKVNHGRMEGELEGLEFHTFMAGLGRGAIDFKGLKADTIMVGALNGMIMGSYYPVHTLGAAVVTGATNVQVYPQSGSKSTVVALDGPVKTTMILPYGANQAFTVHCWLCEPEIVSPFADKIHTTCAKRNAIKMGYYGQLKGRGYVNVHSRHGESKLILQ</sequence>
<keyword evidence="1" id="KW-0472">Membrane</keyword>
<feature type="transmembrane region" description="Helical" evidence="1">
    <location>
        <begin position="12"/>
        <end position="30"/>
    </location>
</feature>
<evidence type="ECO:0000313" key="2">
    <source>
        <dbReference type="EMBL" id="RCH79023.1"/>
    </source>
</evidence>
<gene>
    <name evidence="2" type="ORF">CU098_004195</name>
</gene>
<protein>
    <submittedName>
        <fullName evidence="2">Uncharacterized protein</fullName>
    </submittedName>
</protein>
<organism evidence="2 3">
    <name type="scientific">Rhizopus stolonifer</name>
    <name type="common">Rhizopus nigricans</name>
    <dbReference type="NCBI Taxonomy" id="4846"/>
    <lineage>
        <taxon>Eukaryota</taxon>
        <taxon>Fungi</taxon>
        <taxon>Fungi incertae sedis</taxon>
        <taxon>Mucoromycota</taxon>
        <taxon>Mucoromycotina</taxon>
        <taxon>Mucoromycetes</taxon>
        <taxon>Mucorales</taxon>
        <taxon>Mucorineae</taxon>
        <taxon>Rhizopodaceae</taxon>
        <taxon>Rhizopus</taxon>
    </lineage>
</organism>
<dbReference type="EMBL" id="PJQM01006834">
    <property type="protein sequence ID" value="RCH79023.1"/>
    <property type="molecule type" value="Genomic_DNA"/>
</dbReference>
<dbReference type="AlphaFoldDB" id="A0A367IN11"/>
<dbReference type="OrthoDB" id="2224620at2759"/>
<evidence type="ECO:0000256" key="1">
    <source>
        <dbReference type="SAM" id="Phobius"/>
    </source>
</evidence>
<feature type="non-terminal residue" evidence="2">
    <location>
        <position position="1"/>
    </location>
</feature>
<evidence type="ECO:0000313" key="3">
    <source>
        <dbReference type="Proteomes" id="UP000253551"/>
    </source>
</evidence>
<comment type="caution">
    <text evidence="2">The sequence shown here is derived from an EMBL/GenBank/DDBJ whole genome shotgun (WGS) entry which is preliminary data.</text>
</comment>
<dbReference type="STRING" id="4846.A0A367IN11"/>
<keyword evidence="1" id="KW-0812">Transmembrane</keyword>
<accession>A0A367IN11</accession>
<keyword evidence="3" id="KW-1185">Reference proteome</keyword>
<proteinExistence type="predicted"/>
<dbReference type="Proteomes" id="UP000253551">
    <property type="component" value="Unassembled WGS sequence"/>
</dbReference>
<name>A0A367IN11_RHIST</name>